<proteinExistence type="predicted"/>
<dbReference type="Proteomes" id="UP000053557">
    <property type="component" value="Unassembled WGS sequence"/>
</dbReference>
<evidence type="ECO:0000313" key="1">
    <source>
        <dbReference type="EMBL" id="KUO95853.1"/>
    </source>
</evidence>
<dbReference type="EMBL" id="LPVJ01000033">
    <property type="protein sequence ID" value="KUO95853.1"/>
    <property type="molecule type" value="Genomic_DNA"/>
</dbReference>
<gene>
    <name evidence="1" type="ORF">ATW55_14895</name>
</gene>
<evidence type="ECO:0000313" key="2">
    <source>
        <dbReference type="Proteomes" id="UP000053557"/>
    </source>
</evidence>
<reference evidence="1 2" key="1">
    <citation type="submission" date="2015-12" db="EMBL/GenBank/DDBJ databases">
        <title>Draft genome sequence of Acidibacillus ferrooxidans ITV001, isolated from a chalcopyrite acid mine drainage site in Brazil.</title>
        <authorList>
            <person name="Dall'Agnol H."/>
            <person name="Nancucheo I."/>
            <person name="Johnson B."/>
            <person name="Oliveira R."/>
            <person name="Leite L."/>
            <person name="Pylro V."/>
            <person name="Nunes G.L."/>
            <person name="Tzotzos G."/>
            <person name="Fernandes G.R."/>
            <person name="Dutra J."/>
            <person name="Orellana S.C."/>
            <person name="Oliveira G."/>
        </authorList>
    </citation>
    <scope>NUCLEOTIDE SEQUENCE [LARGE SCALE GENOMIC DNA]</scope>
    <source>
        <strain evidence="2">ITV01</strain>
    </source>
</reference>
<dbReference type="AlphaFoldDB" id="A0A117SXR4"/>
<dbReference type="OrthoDB" id="1730086at2"/>
<keyword evidence="2" id="KW-1185">Reference proteome</keyword>
<organism evidence="1 2">
    <name type="scientific">Ferroacidibacillus organovorans</name>
    <dbReference type="NCBI Taxonomy" id="1765683"/>
    <lineage>
        <taxon>Bacteria</taxon>
        <taxon>Bacillati</taxon>
        <taxon>Bacillota</taxon>
        <taxon>Bacilli</taxon>
        <taxon>Bacillales</taxon>
        <taxon>Alicyclobacillaceae</taxon>
        <taxon>Ferroacidibacillus</taxon>
    </lineage>
</organism>
<protein>
    <submittedName>
        <fullName evidence="1">Uncharacterized protein</fullName>
    </submittedName>
</protein>
<name>A0A117SXR4_9BACL</name>
<sequence>MSDEDIDKLKEVMRMTDPVKAIEREAAENKTREIAINLLMKGMAIDEVTEVTNLAREQVEGLRKQVH</sequence>
<comment type="caution">
    <text evidence="1">The sequence shown here is derived from an EMBL/GenBank/DDBJ whole genome shotgun (WGS) entry which is preliminary data.</text>
</comment>
<accession>A0A117SXR4</accession>